<feature type="transmembrane region" description="Helical" evidence="7">
    <location>
        <begin position="243"/>
        <end position="264"/>
    </location>
</feature>
<dbReference type="InterPro" id="IPR017039">
    <property type="entry name" value="Virul_fac_BrkB"/>
</dbReference>
<keyword evidence="10" id="KW-1185">Reference proteome</keyword>
<feature type="transmembrane region" description="Helical" evidence="7">
    <location>
        <begin position="205"/>
        <end position="231"/>
    </location>
</feature>
<keyword evidence="8" id="KW-0732">Signal</keyword>
<feature type="transmembrane region" description="Helical" evidence="7">
    <location>
        <begin position="93"/>
        <end position="122"/>
    </location>
</feature>
<keyword evidence="5 7" id="KW-0472">Membrane</keyword>
<dbReference type="RefSeq" id="WP_171219172.1">
    <property type="nucleotide sequence ID" value="NZ_JABEPP010000004.1"/>
</dbReference>
<evidence type="ECO:0000256" key="5">
    <source>
        <dbReference type="ARBA" id="ARBA00023136"/>
    </source>
</evidence>
<feature type="transmembrane region" description="Helical" evidence="7">
    <location>
        <begin position="276"/>
        <end position="301"/>
    </location>
</feature>
<feature type="region of interest" description="Disordered" evidence="6">
    <location>
        <begin position="35"/>
        <end position="71"/>
    </location>
</feature>
<feature type="transmembrane region" description="Helical" evidence="7">
    <location>
        <begin position="313"/>
        <end position="335"/>
    </location>
</feature>
<evidence type="ECO:0000256" key="6">
    <source>
        <dbReference type="SAM" id="MobiDB-lite"/>
    </source>
</evidence>
<comment type="subcellular location">
    <subcellularLocation>
        <location evidence="1">Cell membrane</location>
        <topology evidence="1">Multi-pass membrane protein</topology>
    </subcellularLocation>
</comment>
<name>A0A849I7E2_9HYPH</name>
<evidence type="ECO:0000256" key="7">
    <source>
        <dbReference type="SAM" id="Phobius"/>
    </source>
</evidence>
<evidence type="ECO:0000256" key="4">
    <source>
        <dbReference type="ARBA" id="ARBA00022989"/>
    </source>
</evidence>
<dbReference type="EMBL" id="JABEPP010000004">
    <property type="protein sequence ID" value="NNM73674.1"/>
    <property type="molecule type" value="Genomic_DNA"/>
</dbReference>
<sequence length="373" mass="39797">MTNTSQKHGPVISALATAGLALVLSAAFGRRPAPGATPDYVSDPTGGTSAPDPHRAAGERDRGRTAAQPQEIPPRGWWDIMWRVYEEIGDDRILAVAAGVTFYGLLALFPAIGAFVSLYGLVADPATISEHLNALSGFLPGGALDVVGEQIKRITTGNDTALGFAFFSGLAISVWSANAGMKAVFDALNVAYEEKEKRSFIALNLTSLAFTFGAIVFLVIAMSGVVVVPVLLKFIGLGAVADWVVWIGRWPALLLVTMVWLAVLYRYGPSRDRARWSWLAPGSILAAAGWMIFSMIFSWYVGSFGNYNETYGSLGAVVGFMTWMWLSVTIILVGAELNAETEHQTAHDTTEGPHEPLGARGAEMADTVGAARA</sequence>
<evidence type="ECO:0000313" key="10">
    <source>
        <dbReference type="Proteomes" id="UP000564885"/>
    </source>
</evidence>
<dbReference type="NCBIfam" id="TIGR00765">
    <property type="entry name" value="yihY_not_rbn"/>
    <property type="match status" value="1"/>
</dbReference>
<dbReference type="GO" id="GO:0005886">
    <property type="term" value="C:plasma membrane"/>
    <property type="evidence" value="ECO:0007669"/>
    <property type="project" value="UniProtKB-SubCell"/>
</dbReference>
<keyword evidence="4 7" id="KW-1133">Transmembrane helix</keyword>
<evidence type="ECO:0000256" key="2">
    <source>
        <dbReference type="ARBA" id="ARBA00022475"/>
    </source>
</evidence>
<organism evidence="9 10">
    <name type="scientific">Enterovirga aerilata</name>
    <dbReference type="NCBI Taxonomy" id="2730920"/>
    <lineage>
        <taxon>Bacteria</taxon>
        <taxon>Pseudomonadati</taxon>
        <taxon>Pseudomonadota</taxon>
        <taxon>Alphaproteobacteria</taxon>
        <taxon>Hyphomicrobiales</taxon>
        <taxon>Methylobacteriaceae</taxon>
        <taxon>Enterovirga</taxon>
    </lineage>
</organism>
<accession>A0A849I7E2</accession>
<protein>
    <submittedName>
        <fullName evidence="9">YihY/virulence factor BrkB family protein</fullName>
    </submittedName>
</protein>
<dbReference type="Pfam" id="PF03631">
    <property type="entry name" value="Virul_fac_BrkB"/>
    <property type="match status" value="1"/>
</dbReference>
<comment type="caution">
    <text evidence="9">The sequence shown here is derived from an EMBL/GenBank/DDBJ whole genome shotgun (WGS) entry which is preliminary data.</text>
</comment>
<keyword evidence="3 7" id="KW-0812">Transmembrane</keyword>
<evidence type="ECO:0000256" key="8">
    <source>
        <dbReference type="SAM" id="SignalP"/>
    </source>
</evidence>
<evidence type="ECO:0000313" key="9">
    <source>
        <dbReference type="EMBL" id="NNM73674.1"/>
    </source>
</evidence>
<evidence type="ECO:0000256" key="3">
    <source>
        <dbReference type="ARBA" id="ARBA00022692"/>
    </source>
</evidence>
<feature type="compositionally biased region" description="Basic and acidic residues" evidence="6">
    <location>
        <begin position="342"/>
        <end position="354"/>
    </location>
</feature>
<gene>
    <name evidence="9" type="ORF">HJG44_14895</name>
</gene>
<dbReference type="PANTHER" id="PTHR30213">
    <property type="entry name" value="INNER MEMBRANE PROTEIN YHJD"/>
    <property type="match status" value="1"/>
</dbReference>
<feature type="region of interest" description="Disordered" evidence="6">
    <location>
        <begin position="342"/>
        <end position="361"/>
    </location>
</feature>
<proteinExistence type="predicted"/>
<feature type="signal peptide" evidence="8">
    <location>
        <begin position="1"/>
        <end position="29"/>
    </location>
</feature>
<reference evidence="9 10" key="1">
    <citation type="submission" date="2020-04" db="EMBL/GenBank/DDBJ databases">
        <title>Enterovirga sp. isolate from soil.</title>
        <authorList>
            <person name="Chea S."/>
            <person name="Kim D.-U."/>
        </authorList>
    </citation>
    <scope>NUCLEOTIDE SEQUENCE [LARGE SCALE GENOMIC DNA]</scope>
    <source>
        <strain evidence="9 10">DB1703</strain>
    </source>
</reference>
<feature type="compositionally biased region" description="Basic and acidic residues" evidence="6">
    <location>
        <begin position="52"/>
        <end position="64"/>
    </location>
</feature>
<dbReference type="PANTHER" id="PTHR30213:SF0">
    <property type="entry name" value="UPF0761 MEMBRANE PROTEIN YIHY"/>
    <property type="match status" value="1"/>
</dbReference>
<feature type="chain" id="PRO_5033005525" evidence="8">
    <location>
        <begin position="30"/>
        <end position="373"/>
    </location>
</feature>
<keyword evidence="2" id="KW-1003">Cell membrane</keyword>
<dbReference type="AlphaFoldDB" id="A0A849I7E2"/>
<evidence type="ECO:0000256" key="1">
    <source>
        <dbReference type="ARBA" id="ARBA00004651"/>
    </source>
</evidence>
<dbReference type="Proteomes" id="UP000564885">
    <property type="component" value="Unassembled WGS sequence"/>
</dbReference>